<dbReference type="GO" id="GO:0004252">
    <property type="term" value="F:serine-type endopeptidase activity"/>
    <property type="evidence" value="ECO:0007669"/>
    <property type="project" value="InterPro"/>
</dbReference>
<evidence type="ECO:0000313" key="5">
    <source>
        <dbReference type="EMBL" id="MBB4900324.1"/>
    </source>
</evidence>
<evidence type="ECO:0000256" key="3">
    <source>
        <dbReference type="SAM" id="SignalP"/>
    </source>
</evidence>
<dbReference type="AlphaFoldDB" id="A0A7W7M1G0"/>
<dbReference type="Gene3D" id="2.60.120.260">
    <property type="entry name" value="Galactose-binding domain-like"/>
    <property type="match status" value="1"/>
</dbReference>
<evidence type="ECO:0000256" key="2">
    <source>
        <dbReference type="ARBA" id="ARBA00022801"/>
    </source>
</evidence>
<dbReference type="SUPFAM" id="SSF49785">
    <property type="entry name" value="Galactose-binding domain-like"/>
    <property type="match status" value="1"/>
</dbReference>
<dbReference type="GO" id="GO:0006508">
    <property type="term" value="P:proteolysis"/>
    <property type="evidence" value="ECO:0007669"/>
    <property type="project" value="UniProtKB-KW"/>
</dbReference>
<organism evidence="5 6">
    <name type="scientific">Streptomyces griseomycini</name>
    <dbReference type="NCBI Taxonomy" id="66895"/>
    <lineage>
        <taxon>Bacteria</taxon>
        <taxon>Bacillati</taxon>
        <taxon>Actinomycetota</taxon>
        <taxon>Actinomycetes</taxon>
        <taxon>Kitasatosporales</taxon>
        <taxon>Streptomycetaceae</taxon>
        <taxon>Streptomyces</taxon>
    </lineage>
</organism>
<comment type="caution">
    <text evidence="5">The sequence shown here is derived from an EMBL/GenBank/DDBJ whole genome shotgun (WGS) entry which is preliminary data.</text>
</comment>
<evidence type="ECO:0000259" key="4">
    <source>
        <dbReference type="PROSITE" id="PS51829"/>
    </source>
</evidence>
<accession>A0A7W7M1G0</accession>
<evidence type="ECO:0000256" key="1">
    <source>
        <dbReference type="ARBA" id="ARBA00022670"/>
    </source>
</evidence>
<protein>
    <recommendedName>
        <fullName evidence="4">P/Homo B domain-containing protein</fullName>
    </recommendedName>
</protein>
<dbReference type="EMBL" id="JACHJI010000007">
    <property type="protein sequence ID" value="MBB4900324.1"/>
    <property type="molecule type" value="Genomic_DNA"/>
</dbReference>
<keyword evidence="6" id="KW-1185">Reference proteome</keyword>
<dbReference type="Pfam" id="PF01483">
    <property type="entry name" value="P_proprotein"/>
    <property type="match status" value="1"/>
</dbReference>
<keyword evidence="1" id="KW-0645">Protease</keyword>
<feature type="signal peptide" evidence="3">
    <location>
        <begin position="1"/>
        <end position="29"/>
    </location>
</feature>
<dbReference type="RefSeq" id="WP_375372314.1">
    <property type="nucleotide sequence ID" value="NZ_BMTK01000016.1"/>
</dbReference>
<name>A0A7W7M1G0_9ACTN</name>
<gene>
    <name evidence="5" type="ORF">FHS37_004386</name>
</gene>
<sequence length="204" mass="20998">MNGSRRLRISLLAVTTAALLGTGMTPVIAAQGDRPAPAITPSRVESLIKSNARALAGTCSGGCGHGLADAGRTLSAMGGGTTPDPEPGGQVFTDSDNWSIPDGDGRYVYSNVTVSGVSGSAPAGLRVSVDIKHTYRGDLKVQLVAPDGDVWTLKNTSAYDSADDVIGTYTVNASSAPASGTWQLRVTDVYLGDTGYVDSWSLTF</sequence>
<dbReference type="Proteomes" id="UP000579523">
    <property type="component" value="Unassembled WGS sequence"/>
</dbReference>
<reference evidence="5 6" key="1">
    <citation type="submission" date="2020-08" db="EMBL/GenBank/DDBJ databases">
        <title>Genomic Encyclopedia of Type Strains, Phase III (KMG-III): the genomes of soil and plant-associated and newly described type strains.</title>
        <authorList>
            <person name="Whitman W."/>
        </authorList>
    </citation>
    <scope>NUCLEOTIDE SEQUENCE [LARGE SCALE GENOMIC DNA]</scope>
    <source>
        <strain evidence="5 6">CECT 3273</strain>
    </source>
</reference>
<dbReference type="InterPro" id="IPR002884">
    <property type="entry name" value="P_dom"/>
</dbReference>
<evidence type="ECO:0000313" key="6">
    <source>
        <dbReference type="Proteomes" id="UP000579523"/>
    </source>
</evidence>
<feature type="chain" id="PRO_5031105110" description="P/Homo B domain-containing protein" evidence="3">
    <location>
        <begin position="30"/>
        <end position="204"/>
    </location>
</feature>
<dbReference type="InterPro" id="IPR008979">
    <property type="entry name" value="Galactose-bd-like_sf"/>
</dbReference>
<keyword evidence="2" id="KW-0378">Hydrolase</keyword>
<dbReference type="PROSITE" id="PS51829">
    <property type="entry name" value="P_HOMO_B"/>
    <property type="match status" value="1"/>
</dbReference>
<proteinExistence type="predicted"/>
<feature type="domain" description="P/Homo B" evidence="4">
    <location>
        <begin position="81"/>
        <end position="204"/>
    </location>
</feature>
<keyword evidence="3" id="KW-0732">Signal</keyword>